<sequence length="68" mass="7927">MIDLELSLNDEQQFPKAFREYLFLAGKKSGTGVVDNDFKDLKVTCNDDMKYCGYELDRPYFVFDNLDS</sequence>
<gene>
    <name evidence="1" type="ORF">MUY34_17035</name>
</gene>
<comment type="caution">
    <text evidence="1">The sequence shown here is derived from an EMBL/GenBank/DDBJ whole genome shotgun (WGS) entry which is preliminary data.</text>
</comment>
<proteinExistence type="predicted"/>
<evidence type="ECO:0000313" key="2">
    <source>
        <dbReference type="Proteomes" id="UP001203687"/>
    </source>
</evidence>
<keyword evidence="2" id="KW-1185">Reference proteome</keyword>
<name>A0ABT0HES8_9FLAO</name>
<reference evidence="1" key="1">
    <citation type="submission" date="2022-04" db="EMBL/GenBank/DDBJ databases">
        <authorList>
            <person name="Ren T."/>
        </authorList>
    </citation>
    <scope>NUCLEOTIDE SEQUENCE</scope>
    <source>
        <strain evidence="1">F63249</strain>
    </source>
</reference>
<organism evidence="1 2">
    <name type="scientific">Psychroserpens algicola</name>
    <dbReference type="NCBI Taxonomy" id="1719034"/>
    <lineage>
        <taxon>Bacteria</taxon>
        <taxon>Pseudomonadati</taxon>
        <taxon>Bacteroidota</taxon>
        <taxon>Flavobacteriia</taxon>
        <taxon>Flavobacteriales</taxon>
        <taxon>Flavobacteriaceae</taxon>
        <taxon>Psychroserpens</taxon>
    </lineage>
</organism>
<protein>
    <submittedName>
        <fullName evidence="1">Uncharacterized protein</fullName>
    </submittedName>
</protein>
<accession>A0ABT0HES8</accession>
<dbReference type="Proteomes" id="UP001203687">
    <property type="component" value="Unassembled WGS sequence"/>
</dbReference>
<dbReference type="RefSeq" id="WP_248414044.1">
    <property type="nucleotide sequence ID" value="NZ_JALPQF010000058.1"/>
</dbReference>
<dbReference type="EMBL" id="JALPQF010000058">
    <property type="protein sequence ID" value="MCK8482332.1"/>
    <property type="molecule type" value="Genomic_DNA"/>
</dbReference>
<evidence type="ECO:0000313" key="1">
    <source>
        <dbReference type="EMBL" id="MCK8482332.1"/>
    </source>
</evidence>